<feature type="domain" description="EF-hand" evidence="5">
    <location>
        <begin position="584"/>
        <end position="619"/>
    </location>
</feature>
<dbReference type="InterPro" id="IPR051581">
    <property type="entry name" value="Ca-bind"/>
</dbReference>
<gene>
    <name evidence="6" type="ORF">HAKA00212_LOCUS17448</name>
</gene>
<protein>
    <recommendedName>
        <fullName evidence="5">EF-hand domain-containing protein</fullName>
    </recommendedName>
</protein>
<proteinExistence type="predicted"/>
<feature type="domain" description="EF-hand" evidence="5">
    <location>
        <begin position="214"/>
        <end position="249"/>
    </location>
</feature>
<dbReference type="CDD" id="cd00051">
    <property type="entry name" value="EFh"/>
    <property type="match status" value="2"/>
</dbReference>
<dbReference type="PROSITE" id="PS50222">
    <property type="entry name" value="EF_HAND_2"/>
    <property type="match status" value="6"/>
</dbReference>
<accession>A0A7S4DAT6</accession>
<evidence type="ECO:0000256" key="4">
    <source>
        <dbReference type="SAM" id="MobiDB-lite"/>
    </source>
</evidence>
<dbReference type="InterPro" id="IPR018247">
    <property type="entry name" value="EF_Hand_1_Ca_BS"/>
</dbReference>
<feature type="domain" description="EF-hand" evidence="5">
    <location>
        <begin position="178"/>
        <end position="213"/>
    </location>
</feature>
<feature type="domain" description="EF-hand" evidence="5">
    <location>
        <begin position="620"/>
        <end position="655"/>
    </location>
</feature>
<evidence type="ECO:0000313" key="6">
    <source>
        <dbReference type="EMBL" id="CAE0638664.1"/>
    </source>
</evidence>
<dbReference type="Pfam" id="PF13202">
    <property type="entry name" value="EF-hand_5"/>
    <property type="match status" value="1"/>
</dbReference>
<dbReference type="SUPFAM" id="SSF47473">
    <property type="entry name" value="EF-hand"/>
    <property type="match status" value="2"/>
</dbReference>
<keyword evidence="2" id="KW-0677">Repeat</keyword>
<feature type="compositionally biased region" description="Polar residues" evidence="4">
    <location>
        <begin position="780"/>
        <end position="790"/>
    </location>
</feature>
<feature type="region of interest" description="Disordered" evidence="4">
    <location>
        <begin position="780"/>
        <end position="801"/>
    </location>
</feature>
<dbReference type="SMART" id="SM00054">
    <property type="entry name" value="EFh"/>
    <property type="match status" value="7"/>
</dbReference>
<feature type="domain" description="EF-hand" evidence="5">
    <location>
        <begin position="548"/>
        <end position="583"/>
    </location>
</feature>
<dbReference type="AlphaFoldDB" id="A0A7S4DAT6"/>
<evidence type="ECO:0000256" key="2">
    <source>
        <dbReference type="ARBA" id="ARBA00022737"/>
    </source>
</evidence>
<dbReference type="PANTHER" id="PTHR34524:SF6">
    <property type="entry name" value="CALCYPHOSINE LIKE"/>
    <property type="match status" value="1"/>
</dbReference>
<feature type="region of interest" description="Disordered" evidence="4">
    <location>
        <begin position="1"/>
        <end position="30"/>
    </location>
</feature>
<reference evidence="6" key="1">
    <citation type="submission" date="2021-01" db="EMBL/GenBank/DDBJ databases">
        <authorList>
            <person name="Corre E."/>
            <person name="Pelletier E."/>
            <person name="Niang G."/>
            <person name="Scheremetjew M."/>
            <person name="Finn R."/>
            <person name="Kale V."/>
            <person name="Holt S."/>
            <person name="Cochrane G."/>
            <person name="Meng A."/>
            <person name="Brown T."/>
            <person name="Cohen L."/>
        </authorList>
    </citation>
    <scope>NUCLEOTIDE SEQUENCE</scope>
    <source>
        <strain evidence="6">CCMP3107</strain>
    </source>
</reference>
<evidence type="ECO:0000256" key="1">
    <source>
        <dbReference type="ARBA" id="ARBA00022723"/>
    </source>
</evidence>
<dbReference type="PANTHER" id="PTHR34524">
    <property type="entry name" value="CALCYPHOSIN"/>
    <property type="match status" value="1"/>
</dbReference>
<evidence type="ECO:0000259" key="5">
    <source>
        <dbReference type="PROSITE" id="PS50222"/>
    </source>
</evidence>
<dbReference type="PROSITE" id="PS00018">
    <property type="entry name" value="EF_HAND_1"/>
    <property type="match status" value="6"/>
</dbReference>
<keyword evidence="3" id="KW-0106">Calcium</keyword>
<sequence length="812" mass="89050">MNGHQTVEELNNDLGMAPGDKSEAKRRLQQQGVYAADVSFFGASETDASSQTPGKSKKAIALGALTKPHLNRKNPAQVQHAAGVQLGANVKRNPISGEMISVEDLSKPQGKPRRRQPLPTPSAGLIQIIERLKAQLASRGARGIIGLGRKFRIMDDDGSNSLSLLEFKKAMNEMSFNLNDADARLIFQHFDSDSSGCIDFEEFIQGIRDPLNERRLVLVQKAFQILDKDGNGAIEPAEIAQAFDASQHPEVIAGRKTPEEVYSEFLDTFDVGGAKDGKVTADEFQNYYTNVGASIQSDDYFELMMRNCWHISGGEGWCENSSNLRVLVTHADGRQTVEELKDDLGVAPSNTNEILRRLKLQGVADAVGVNVKGGVDSGNPEPDHTRSSTRLSSMGIAAGARTQDINDKVAGRKKTAVGASEFQSRVEIADSGRPAATLAEIAGAGYHRKQNVLGENPSLKSALGSGFVVAAQQKSNAQKKSVLPEEKGAFHSHLSVGFRVDEDENQDEEQQNSDYPQGPRSLAEIAGQGNVSTLVSLVRERLNRRGVRGIVGISRRFKIMDDDNSKSLSIDEFKKGMKECALDLSEREMQQLFQHFDRNQDGDLDYEEFLNGIKGPMNKRRLELVSLAFSMLDRNGNGILEPEELMQKYDATQHPEVLSGKRTANEILQEFLDTFDVGGEVDGKITEKEFQNYYSNVSSSIDNDDYFELMIRNAWHISGGQGQAANSANRRVLITNEDGSQQVVEVRNDLGISAGDKNAIAHNLQNQGYKASSINLTWSDKGSKKTNGNGAESKDNSSKNIFVSPTYRSNIF</sequence>
<feature type="domain" description="EF-hand" evidence="5">
    <location>
        <begin position="142"/>
        <end position="177"/>
    </location>
</feature>
<dbReference type="EMBL" id="HBIU01038117">
    <property type="protein sequence ID" value="CAE0638664.1"/>
    <property type="molecule type" value="Transcribed_RNA"/>
</dbReference>
<dbReference type="InterPro" id="IPR002048">
    <property type="entry name" value="EF_hand_dom"/>
</dbReference>
<dbReference type="GO" id="GO:0005509">
    <property type="term" value="F:calcium ion binding"/>
    <property type="evidence" value="ECO:0007669"/>
    <property type="project" value="InterPro"/>
</dbReference>
<dbReference type="InterPro" id="IPR011992">
    <property type="entry name" value="EF-hand-dom_pair"/>
</dbReference>
<feature type="region of interest" description="Disordered" evidence="4">
    <location>
        <begin position="100"/>
        <end position="120"/>
    </location>
</feature>
<organism evidence="6">
    <name type="scientific">Heterosigma akashiwo</name>
    <name type="common">Chromophytic alga</name>
    <name type="synonym">Heterosigma carterae</name>
    <dbReference type="NCBI Taxonomy" id="2829"/>
    <lineage>
        <taxon>Eukaryota</taxon>
        <taxon>Sar</taxon>
        <taxon>Stramenopiles</taxon>
        <taxon>Ochrophyta</taxon>
        <taxon>Raphidophyceae</taxon>
        <taxon>Chattonellales</taxon>
        <taxon>Chattonellaceae</taxon>
        <taxon>Heterosigma</taxon>
    </lineage>
</organism>
<dbReference type="Pfam" id="PF13499">
    <property type="entry name" value="EF-hand_7"/>
    <property type="match status" value="3"/>
</dbReference>
<dbReference type="Gene3D" id="1.10.238.10">
    <property type="entry name" value="EF-hand"/>
    <property type="match status" value="4"/>
</dbReference>
<name>A0A7S4DAT6_HETAK</name>
<keyword evidence="1" id="KW-0479">Metal-binding</keyword>
<feature type="region of interest" description="Disordered" evidence="4">
    <location>
        <begin position="371"/>
        <end position="395"/>
    </location>
</feature>
<evidence type="ECO:0000256" key="3">
    <source>
        <dbReference type="ARBA" id="ARBA00022837"/>
    </source>
</evidence>